<dbReference type="GO" id="GO:0044780">
    <property type="term" value="P:bacterial-type flagellum assembly"/>
    <property type="evidence" value="ECO:0007669"/>
    <property type="project" value="InterPro"/>
</dbReference>
<evidence type="ECO:0000313" key="6">
    <source>
        <dbReference type="EMBL" id="TPG61368.1"/>
    </source>
</evidence>
<evidence type="ECO:0000256" key="4">
    <source>
        <dbReference type="SAM" id="SignalP"/>
    </source>
</evidence>
<dbReference type="EMBL" id="RCZP01000001">
    <property type="protein sequence ID" value="TPG61368.1"/>
    <property type="molecule type" value="Genomic_DNA"/>
</dbReference>
<dbReference type="AlphaFoldDB" id="A0A502GIH4"/>
<keyword evidence="3" id="KW-0574">Periplasm</keyword>
<reference evidence="6 7" key="1">
    <citation type="journal article" date="2019" name="Environ. Microbiol.">
        <title>Species interactions and distinct microbial communities in high Arctic permafrost affected cryosols are associated with the CH4 and CO2 gas fluxes.</title>
        <authorList>
            <person name="Altshuler I."/>
            <person name="Hamel J."/>
            <person name="Turney S."/>
            <person name="Magnuson E."/>
            <person name="Levesque R."/>
            <person name="Greer C."/>
            <person name="Whyte L.G."/>
        </authorList>
    </citation>
    <scope>NUCLEOTIDE SEQUENCE [LARGE SCALE GENOMIC DNA]</scope>
    <source>
        <strain evidence="6 7">S9.3B</strain>
    </source>
</reference>
<feature type="chain" id="PRO_5021466860" evidence="4">
    <location>
        <begin position="26"/>
        <end position="318"/>
    </location>
</feature>
<keyword evidence="6" id="KW-0966">Cell projection</keyword>
<accession>A0A502GIH4</accession>
<evidence type="ECO:0000256" key="2">
    <source>
        <dbReference type="ARBA" id="ARBA00022729"/>
    </source>
</evidence>
<keyword evidence="2 4" id="KW-0732">Signal</keyword>
<protein>
    <submittedName>
        <fullName evidence="6">Flagella basal body P-ring formation protein FlgA</fullName>
    </submittedName>
</protein>
<dbReference type="InterPro" id="IPR017585">
    <property type="entry name" value="SAF_FlgA"/>
</dbReference>
<dbReference type="Gene3D" id="3.90.1210.10">
    <property type="entry name" value="Antifreeze-like/N-acetylneuraminic acid synthase C-terminal domain"/>
    <property type="match status" value="1"/>
</dbReference>
<dbReference type="Gene3D" id="2.30.30.760">
    <property type="match status" value="1"/>
</dbReference>
<organism evidence="6 7">
    <name type="scientific">Muricoccus nepalensis</name>
    <dbReference type="NCBI Taxonomy" id="1854500"/>
    <lineage>
        <taxon>Bacteria</taxon>
        <taxon>Pseudomonadati</taxon>
        <taxon>Pseudomonadota</taxon>
        <taxon>Alphaproteobacteria</taxon>
        <taxon>Acetobacterales</taxon>
        <taxon>Roseomonadaceae</taxon>
        <taxon>Muricoccus</taxon>
    </lineage>
</organism>
<keyword evidence="6" id="KW-0969">Cilium</keyword>
<evidence type="ECO:0000313" key="7">
    <source>
        <dbReference type="Proteomes" id="UP000317078"/>
    </source>
</evidence>
<comment type="caution">
    <text evidence="6">The sequence shown here is derived from an EMBL/GenBank/DDBJ whole genome shotgun (WGS) entry which is preliminary data.</text>
</comment>
<dbReference type="InterPro" id="IPR013974">
    <property type="entry name" value="SAF"/>
</dbReference>
<evidence type="ECO:0000256" key="1">
    <source>
        <dbReference type="ARBA" id="ARBA00004418"/>
    </source>
</evidence>
<dbReference type="Pfam" id="PF13144">
    <property type="entry name" value="ChapFlgA"/>
    <property type="match status" value="1"/>
</dbReference>
<feature type="signal peptide" evidence="4">
    <location>
        <begin position="1"/>
        <end position="25"/>
    </location>
</feature>
<sequence>MTAVRGALLALPLLAALLLPGAARADLAMLRPHAVVEDAAIRLSDLFEDAGPNAGRVVGPAPAPGRRIVVETAQLYAIARAHGVMWRPLTAADTVVVERPGRAVPRDEVADLLRGEFGRLGLDPAAELEMPGFQPPMVPLSSFTQLSLEQPAFEAATNRFSATLVVVAEGMPTLRMRIAGRAVATAAVVVATRRLGLGDVVRAEDLRLVRQRSERVRPGVATDLGQVVGKALRRPVAEGLPFALVDLSAPAVIERNAMVLMMIDGPGISMTAQGRAMASAARGETVPVMNLASRSVVEAEALGPGRVRVAFGSVPVSR</sequence>
<feature type="domain" description="SAF" evidence="5">
    <location>
        <begin position="186"/>
        <end position="248"/>
    </location>
</feature>
<keyword evidence="7" id="KW-1185">Reference proteome</keyword>
<comment type="subcellular location">
    <subcellularLocation>
        <location evidence="1">Periplasm</location>
    </subcellularLocation>
</comment>
<dbReference type="NCBIfam" id="TIGR03170">
    <property type="entry name" value="flgA_cterm"/>
    <property type="match status" value="1"/>
</dbReference>
<gene>
    <name evidence="6" type="primary">flgA</name>
    <name evidence="6" type="ORF">EAH89_02115</name>
</gene>
<dbReference type="CDD" id="cd11614">
    <property type="entry name" value="SAF_CpaB_FlgA_like"/>
    <property type="match status" value="1"/>
</dbReference>
<dbReference type="PANTHER" id="PTHR36307">
    <property type="entry name" value="FLAGELLA BASAL BODY P-RING FORMATION PROTEIN FLGA"/>
    <property type="match status" value="1"/>
</dbReference>
<dbReference type="GO" id="GO:0042597">
    <property type="term" value="C:periplasmic space"/>
    <property type="evidence" value="ECO:0007669"/>
    <property type="project" value="UniProtKB-SubCell"/>
</dbReference>
<dbReference type="PANTHER" id="PTHR36307:SF1">
    <property type="entry name" value="FLAGELLA BASAL BODY P-RING FORMATION PROTEIN FLGA"/>
    <property type="match status" value="1"/>
</dbReference>
<dbReference type="Proteomes" id="UP000317078">
    <property type="component" value="Unassembled WGS sequence"/>
</dbReference>
<dbReference type="InterPro" id="IPR039246">
    <property type="entry name" value="Flagellar_FlgA"/>
</dbReference>
<name>A0A502GIH4_9PROT</name>
<evidence type="ECO:0000259" key="5">
    <source>
        <dbReference type="SMART" id="SM00858"/>
    </source>
</evidence>
<dbReference type="SMART" id="SM00858">
    <property type="entry name" value="SAF"/>
    <property type="match status" value="1"/>
</dbReference>
<evidence type="ECO:0000256" key="3">
    <source>
        <dbReference type="ARBA" id="ARBA00022764"/>
    </source>
</evidence>
<keyword evidence="6" id="KW-0282">Flagellum</keyword>
<proteinExistence type="predicted"/>